<comment type="caution">
    <text evidence="1">The sequence shown here is derived from an EMBL/GenBank/DDBJ whole genome shotgun (WGS) entry which is preliminary data.</text>
</comment>
<organism evidence="1 2">
    <name type="scientific">Pseudoalteromonas fenneropenaei</name>
    <dbReference type="NCBI Taxonomy" id="1737459"/>
    <lineage>
        <taxon>Bacteria</taxon>
        <taxon>Pseudomonadati</taxon>
        <taxon>Pseudomonadota</taxon>
        <taxon>Gammaproteobacteria</taxon>
        <taxon>Alteromonadales</taxon>
        <taxon>Pseudoalteromonadaceae</taxon>
        <taxon>Pseudoalteromonas</taxon>
    </lineage>
</organism>
<gene>
    <name evidence="1" type="ORF">ACFOEE_06615</name>
</gene>
<evidence type="ECO:0000313" key="1">
    <source>
        <dbReference type="EMBL" id="MFC3032185.1"/>
    </source>
</evidence>
<dbReference type="EMBL" id="JBHRSD010000011">
    <property type="protein sequence ID" value="MFC3032185.1"/>
    <property type="molecule type" value="Genomic_DNA"/>
</dbReference>
<dbReference type="SUPFAM" id="SSF52540">
    <property type="entry name" value="P-loop containing nucleoside triphosphate hydrolases"/>
    <property type="match status" value="1"/>
</dbReference>
<evidence type="ECO:0008006" key="3">
    <source>
        <dbReference type="Google" id="ProtNLM"/>
    </source>
</evidence>
<keyword evidence="2" id="KW-1185">Reference proteome</keyword>
<proteinExistence type="predicted"/>
<dbReference type="RefSeq" id="WP_377122285.1">
    <property type="nucleotide sequence ID" value="NZ_JBHRSD010000011.1"/>
</dbReference>
<reference evidence="2" key="1">
    <citation type="journal article" date="2019" name="Int. J. Syst. Evol. Microbiol.">
        <title>The Global Catalogue of Microorganisms (GCM) 10K type strain sequencing project: providing services to taxonomists for standard genome sequencing and annotation.</title>
        <authorList>
            <consortium name="The Broad Institute Genomics Platform"/>
            <consortium name="The Broad Institute Genome Sequencing Center for Infectious Disease"/>
            <person name="Wu L."/>
            <person name="Ma J."/>
        </authorList>
    </citation>
    <scope>NUCLEOTIDE SEQUENCE [LARGE SCALE GENOMIC DNA]</scope>
    <source>
        <strain evidence="2">KCTC 42730</strain>
    </source>
</reference>
<sequence length="246" mass="27782">MSSRHTLQRFVILSAPRSGSNMLCSMLQSHSDILCHHEVFNPTGMFYALPLRNTSFSLASSIAERDAAPFKVLEAIWHESMGHNAVGFKMTHQQQPDIFEAVVNDPSIKKIVLKRNNPLQVHVSKLVAEHTGVWENYHSDPEPVRCQVMVNKAELAADIAKNQAYYQALSQCLATTQQTYCAVDYETLLSEATQARILDFLGVRRLRLKAASRKQAPDDLRRVIRNYEQLLASSDGQLKELLENCE</sequence>
<dbReference type="InterPro" id="IPR027417">
    <property type="entry name" value="P-loop_NTPase"/>
</dbReference>
<evidence type="ECO:0000313" key="2">
    <source>
        <dbReference type="Proteomes" id="UP001595453"/>
    </source>
</evidence>
<dbReference type="Proteomes" id="UP001595453">
    <property type="component" value="Unassembled WGS sequence"/>
</dbReference>
<accession>A0ABV7CHV2</accession>
<dbReference type="Gene3D" id="3.40.50.300">
    <property type="entry name" value="P-loop containing nucleotide triphosphate hydrolases"/>
    <property type="match status" value="1"/>
</dbReference>
<protein>
    <recommendedName>
        <fullName evidence="3">Sulfotransferase</fullName>
    </recommendedName>
</protein>
<name>A0ABV7CHV2_9GAMM</name>